<name>A0A1T3MUF2_9FLAO</name>
<reference evidence="2 3" key="1">
    <citation type="submission" date="2016-06" db="EMBL/GenBank/DDBJ databases">
        <title>Revisiting the taxonomy of the Elizabethkingia Genus based on Whole-Genome Sequencing, Optical Mapping, and MALDI-TOF.</title>
        <authorList>
            <person name="Nicholson A.C."/>
        </authorList>
    </citation>
    <scope>NUCLEOTIDE SEQUENCE [LARGE SCALE GENOMIC DNA]</scope>
    <source>
        <strain evidence="2 3">G4070</strain>
    </source>
</reference>
<evidence type="ECO:0008006" key="4">
    <source>
        <dbReference type="Google" id="ProtNLM"/>
    </source>
</evidence>
<keyword evidence="3" id="KW-1185">Reference proteome</keyword>
<comment type="caution">
    <text evidence="2">The sequence shown here is derived from an EMBL/GenBank/DDBJ whole genome shotgun (WGS) entry which is preliminary data.</text>
</comment>
<dbReference type="Proteomes" id="UP000190813">
    <property type="component" value="Unassembled WGS sequence"/>
</dbReference>
<feature type="signal peptide" evidence="1">
    <location>
        <begin position="1"/>
        <end position="23"/>
    </location>
</feature>
<evidence type="ECO:0000313" key="3">
    <source>
        <dbReference type="Proteomes" id="UP000190813"/>
    </source>
</evidence>
<organism evidence="2 3">
    <name type="scientific">Elizabethkingia occulta</name>
    <dbReference type="NCBI Taxonomy" id="1867263"/>
    <lineage>
        <taxon>Bacteria</taxon>
        <taxon>Pseudomonadati</taxon>
        <taxon>Bacteroidota</taxon>
        <taxon>Flavobacteriia</taxon>
        <taxon>Flavobacteriales</taxon>
        <taxon>Weeksellaceae</taxon>
        <taxon>Elizabethkingia</taxon>
    </lineage>
</organism>
<proteinExistence type="predicted"/>
<feature type="chain" id="PRO_5013273006" description="Cell surface protein" evidence="1">
    <location>
        <begin position="24"/>
        <end position="352"/>
    </location>
</feature>
<evidence type="ECO:0000256" key="1">
    <source>
        <dbReference type="SAM" id="SignalP"/>
    </source>
</evidence>
<dbReference type="EMBL" id="MAHX01000005">
    <property type="protein sequence ID" value="OPC68215.1"/>
    <property type="molecule type" value="Genomic_DNA"/>
</dbReference>
<accession>A0A1T3MUF2</accession>
<evidence type="ECO:0000313" key="2">
    <source>
        <dbReference type="EMBL" id="OPC68215.1"/>
    </source>
</evidence>
<keyword evidence="1" id="KW-0732">Signal</keyword>
<gene>
    <name evidence="2" type="ORF">BAZ10_13620</name>
</gene>
<sequence length="352" mass="38361">MRMKVTKLLQVFLGIALLLNVSCNNDRSDDIPNPPTGAYSQGIIISNEGNFTTPNASVSFATNDFGTVNQDIYNKVNNEVTGDVLNTIGFKGDYAYLVINNSNQIKIVNRYTFKKVGEITKEIVSPRYIAFTDKYIYVTNDKYQGGKYVSIYNISDLSFVKKIDVSNVAERIATANGNIFVQNASFGFGNKISYVNGSTNNLQSEITIPNGQIQNILPYNNNIYVLASDASATDSYVYTLSDTGAIIKTTVLKGISQASKLRIDSGKFYFATGVKVYAMDMNATNAPTTPVITASASDQDSGLYGFDVIDGKIYTADSNKFTANSTVTVYSSTGNILKTFEAGRGTNGFYKN</sequence>
<dbReference type="InterPro" id="IPR015943">
    <property type="entry name" value="WD40/YVTN_repeat-like_dom_sf"/>
</dbReference>
<dbReference type="Gene3D" id="2.130.10.10">
    <property type="entry name" value="YVTN repeat-like/Quinoprotein amine dehydrogenase"/>
    <property type="match status" value="1"/>
</dbReference>
<dbReference type="SUPFAM" id="SSF63825">
    <property type="entry name" value="YWTD domain"/>
    <property type="match status" value="1"/>
</dbReference>
<dbReference type="AlphaFoldDB" id="A0A1T3MUF2"/>
<protein>
    <recommendedName>
        <fullName evidence="4">Cell surface protein</fullName>
    </recommendedName>
</protein>